<proteinExistence type="predicted"/>
<name>A0AC35FYA4_9BILA</name>
<sequence length="1430" mass="158650">MAKVERSGLVVPVVLWGPEPPKFSISQLAVIQGGSVIVAGSLDGHIIQWKVLDDGQIIQPDMMMLAHEAPVTCLAPTSQSPTSTRYISCCQNGQLCLWNCIDGRCIETMKHPFVHRNIIPYTYQVSSSQSLTRLFCIGDYAEVIVIDAQDLNVLFTLSSRVEPDWINAITIVRTQALHDVVIGVSISGMIKLWSLREISKKDALNVIYEDESKVMSVKNVRAVSCSTLNTRIMLLVSASSWQIVDTCNLNQLIISECAIDAVDGTIIDVDKIAVGFVDSTIVLFQLPRNRLTGKQIQEKYSQSSSTLANVDQPFVFALLKGFNPSPHTFFTSSVRFFFETQTRGEGHIQRVAYRADSNGHIAVWKIPHNFDLLVEEFLRSKRPIIYEPTLDQSLDKIWAKVKSTLPAIYNTEDRQITATIYISNQGKLLLGCHDGKIVMMNACRAIMSQLLDYIPADPIQHRILNAHLSAVTCFMYPFEESSRYDPNILISGGKDFSVIAWNLTTGAKLHRFCSQGGAIQRLLIPPDNCNARILHSICSIASDNSAALLSLKEKKCILLASRQAFPIVEIKWRPLDDLMMVRCEDDCVYVWQMETANLDRIVTGLVSEDVMEACNEQTGVYDWDDEAGANPAMQMLRALKNKNLAAVKKIATHNDRNLQTKEQRPELLPAPINILQLTKCSNQAHILLFNVDALIMGLVTLDFEVNNGLGFGESRTDSGHGKPSLSSLIAKKHHEPPLNLPKPSSVAQKWQNDTNLYMDMARLLISLIYAWNLDENKDMSTAVAKLRLYKPKVPLHFGTISSKGIISLYMPSVRKTLEKDTSLFHHFARYIHWGLSSALTTVHLIANVALSNSLMSMQSKTWHASGRKSGTLKRAPSIQSTDSAHEQEGQQIKEGWASIAAMHCVMLPDLLKPPCSFISPKVDLLARRWQDSCIDIRDASQALLIRELNRAGTTGRKKLVNAWAPYLPTLLDSSLSIFGKTTLSNVPFGAASNTHPLLVQPLEQTLPSPSIGPPPRPKQPPSRPQAPIPLRNNSASQSQLIDIIPTTLHIQQKTDINDSPADMFLKDEALHQHHHHPENIQSGVNQVRRNQATAVVLLGVIGAEFGDDFEQGDIVRATAHSLLELLVAPESPLLPLNSALRRASIDLIGRGFTLWQPHLDISKVLLGLLDLAAVGEKSKTENVHTFGAPLPPVTDASRTARHALSLIATVRSKALITALSMEVARYNSAAQHQTIQHNVVSPLIRSRTEVLRIIEQLTEKQYNDVADLIIPVGDILVHCLDIQLLKQHSLAELFPPIAKFYMIAYCPTSRRIAFGGRNGSIVMHELKTMKSQTVQAHNNPITAVAFSQDGKFLAAYASKDAKITFWQAQQSFLGMGQSQMRLVKTLAAPTEFAVLSPGGTYQPFRARLVWINAKSLTLMLPNGRENRFQI</sequence>
<dbReference type="Proteomes" id="UP000887580">
    <property type="component" value="Unplaced"/>
</dbReference>
<organism evidence="1 2">
    <name type="scientific">Panagrolaimus sp. PS1159</name>
    <dbReference type="NCBI Taxonomy" id="55785"/>
    <lineage>
        <taxon>Eukaryota</taxon>
        <taxon>Metazoa</taxon>
        <taxon>Ecdysozoa</taxon>
        <taxon>Nematoda</taxon>
        <taxon>Chromadorea</taxon>
        <taxon>Rhabditida</taxon>
        <taxon>Tylenchina</taxon>
        <taxon>Panagrolaimomorpha</taxon>
        <taxon>Panagrolaimoidea</taxon>
        <taxon>Panagrolaimidae</taxon>
        <taxon>Panagrolaimus</taxon>
    </lineage>
</organism>
<protein>
    <submittedName>
        <fullName evidence="2">WD repeat-containing protein 7</fullName>
    </submittedName>
</protein>
<evidence type="ECO:0000313" key="2">
    <source>
        <dbReference type="WBParaSite" id="PS1159_v2.g22188.t1"/>
    </source>
</evidence>
<dbReference type="WBParaSite" id="PS1159_v2.g22188.t1">
    <property type="protein sequence ID" value="PS1159_v2.g22188.t1"/>
    <property type="gene ID" value="PS1159_v2.g22188"/>
</dbReference>
<reference evidence="2" key="1">
    <citation type="submission" date="2022-11" db="UniProtKB">
        <authorList>
            <consortium name="WormBaseParasite"/>
        </authorList>
    </citation>
    <scope>IDENTIFICATION</scope>
</reference>
<evidence type="ECO:0000313" key="1">
    <source>
        <dbReference type="Proteomes" id="UP000887580"/>
    </source>
</evidence>
<accession>A0AC35FYA4</accession>